<dbReference type="PANTHER" id="PTHR23028:SF127">
    <property type="entry name" value="ACYL_TRANSF_3 DOMAIN-CONTAINING PROTEIN-RELATED"/>
    <property type="match status" value="1"/>
</dbReference>
<feature type="transmembrane region" description="Helical" evidence="1">
    <location>
        <begin position="364"/>
        <end position="384"/>
    </location>
</feature>
<dbReference type="Proteomes" id="UP000005237">
    <property type="component" value="Unassembled WGS sequence"/>
</dbReference>
<dbReference type="Pfam" id="PF01757">
    <property type="entry name" value="Acyl_transf_3"/>
    <property type="match status" value="1"/>
</dbReference>
<dbReference type="AlphaFoldDB" id="A0A8R1DL43"/>
<keyword evidence="1" id="KW-0472">Membrane</keyword>
<sequence length="834" mass="94116">MKKASKRFDLQGIRGIAIIVVLGFHFYPQYMPNGYLGVDQFFVLSGFLMCMLLKRAEKQAPCSLVSLFYSRRLKRILPLYLLIILLSMISLYKFFPDTAIETNKQSAAHALLFVSNRPQTDQEDYFSLLEIAVDIFTHTWSLSVEVQFYFLAPFIFVLGNACFPKLQYLYYGLIACSSYLFFYFSPQTQAFNNVFARTWQFLIGMVVYLLTISQKQNGYKPLLNVEEGTDQKKSEEKCNEVESLGYFEESMENVKKLNPCLLLVILTTAIMFPFPLKDTAVRPLVTMGTAILMLISQENKILSNRLLTYIGDISYSLYLIHWPFYAHWKLTAKGDQFELVQALLASIILATIAYELFEKWYLKLSSANVALLIIILYFSNFLFINKDEIIEQYENYGRNITRMDGISDDMTIEDAEKFNSRWNINDMKNLLNPECPTEFPSPFGWCRHKNLPSSGKYKISIIGNSWTPMHSKLIHQECGYKAKTLLQGSASACEPLYPTLKWPNCSEHFVEFERRIREEQPDYVFILTKHFTVAYPFENNGTDLKEDPIYQVMLNRTRKLLESVKRKIFILDAIPQVVQESVGMIAPMLKNGTDPAEIDLFLKEKRSAKYEDLKMAVFDFFDSQSAAFWKKGIGSRADSHGDSPILAAMRRKFPELPRAHYPFSHPFFQFIMHSTALIALVALIAGASTQCFGGGCGGGGPIFLPPPPCFGGNCGCSGNNCGPPPVTVVQIPNNNGCSCNPCNGPICAPRCNFCPPPPPIIVPIDNGCSCNPCNGPICAPRCNFCPPPPPIILTGSSCCNNNNFSCCGFRARRHLTETSSSETTEQTTAAPTQE</sequence>
<feature type="transmembrane region" description="Helical" evidence="1">
    <location>
        <begin position="12"/>
        <end position="28"/>
    </location>
</feature>
<feature type="transmembrane region" description="Helical" evidence="1">
    <location>
        <begin position="257"/>
        <end position="274"/>
    </location>
</feature>
<dbReference type="InterPro" id="IPR043968">
    <property type="entry name" value="SGNH"/>
</dbReference>
<dbReference type="EnsemblMetazoa" id="CJA04602.1">
    <property type="protein sequence ID" value="CJA04602.1"/>
    <property type="gene ID" value="WBGene00123805"/>
</dbReference>
<feature type="transmembrane region" description="Helical" evidence="1">
    <location>
        <begin position="168"/>
        <end position="184"/>
    </location>
</feature>
<organism evidence="4 5">
    <name type="scientific">Caenorhabditis japonica</name>
    <dbReference type="NCBI Taxonomy" id="281687"/>
    <lineage>
        <taxon>Eukaryota</taxon>
        <taxon>Metazoa</taxon>
        <taxon>Ecdysozoa</taxon>
        <taxon>Nematoda</taxon>
        <taxon>Chromadorea</taxon>
        <taxon>Rhabditida</taxon>
        <taxon>Rhabditina</taxon>
        <taxon>Rhabditomorpha</taxon>
        <taxon>Rhabditoidea</taxon>
        <taxon>Rhabditidae</taxon>
        <taxon>Peloderinae</taxon>
        <taxon>Caenorhabditis</taxon>
    </lineage>
</organism>
<keyword evidence="1" id="KW-1133">Transmembrane helix</keyword>
<keyword evidence="5" id="KW-1185">Reference proteome</keyword>
<dbReference type="GO" id="GO:0016747">
    <property type="term" value="F:acyltransferase activity, transferring groups other than amino-acyl groups"/>
    <property type="evidence" value="ECO:0007669"/>
    <property type="project" value="InterPro"/>
</dbReference>
<evidence type="ECO:0000313" key="5">
    <source>
        <dbReference type="Proteomes" id="UP000005237"/>
    </source>
</evidence>
<feature type="transmembrane region" description="Helical" evidence="1">
    <location>
        <begin position="339"/>
        <end position="357"/>
    </location>
</feature>
<reference evidence="5" key="1">
    <citation type="submission" date="2010-08" db="EMBL/GenBank/DDBJ databases">
        <authorList>
            <consortium name="Caenorhabditis japonica Sequencing Consortium"/>
            <person name="Wilson R.K."/>
        </authorList>
    </citation>
    <scope>NUCLEOTIDE SEQUENCE [LARGE SCALE GENOMIC DNA]</scope>
    <source>
        <strain evidence="5">DF5081</strain>
    </source>
</reference>
<proteinExistence type="predicted"/>
<evidence type="ECO:0008006" key="6">
    <source>
        <dbReference type="Google" id="ProtNLM"/>
    </source>
</evidence>
<feature type="domain" description="SGNH" evidence="3">
    <location>
        <begin position="442"/>
        <end position="604"/>
    </location>
</feature>
<dbReference type="GO" id="GO:0000271">
    <property type="term" value="P:polysaccharide biosynthetic process"/>
    <property type="evidence" value="ECO:0007669"/>
    <property type="project" value="TreeGrafter"/>
</dbReference>
<evidence type="ECO:0000259" key="3">
    <source>
        <dbReference type="Pfam" id="PF19040"/>
    </source>
</evidence>
<evidence type="ECO:0000259" key="2">
    <source>
        <dbReference type="Pfam" id="PF01757"/>
    </source>
</evidence>
<dbReference type="GO" id="GO:0016020">
    <property type="term" value="C:membrane"/>
    <property type="evidence" value="ECO:0007669"/>
    <property type="project" value="TreeGrafter"/>
</dbReference>
<protein>
    <recommendedName>
        <fullName evidence="6">Acyl_transf_3 domain-containing protein</fullName>
    </recommendedName>
</protein>
<feature type="transmembrane region" description="Helical" evidence="1">
    <location>
        <begin position="76"/>
        <end position="95"/>
    </location>
</feature>
<dbReference type="PANTHER" id="PTHR23028">
    <property type="entry name" value="ACETYLTRANSFERASE"/>
    <property type="match status" value="1"/>
</dbReference>
<dbReference type="Pfam" id="PF19040">
    <property type="entry name" value="SGNH"/>
    <property type="match status" value="1"/>
</dbReference>
<dbReference type="InterPro" id="IPR050879">
    <property type="entry name" value="Acyltransferase_3"/>
</dbReference>
<name>A0A8R1DL43_CAEJA</name>
<dbReference type="InterPro" id="IPR002656">
    <property type="entry name" value="Acyl_transf_3_dom"/>
</dbReference>
<feature type="domain" description="Acyltransferase 3" evidence="2">
    <location>
        <begin position="10"/>
        <end position="352"/>
    </location>
</feature>
<accession>A0A8R1DL43</accession>
<feature type="transmembrane region" description="Helical" evidence="1">
    <location>
        <begin position="280"/>
        <end position="295"/>
    </location>
</feature>
<evidence type="ECO:0000256" key="1">
    <source>
        <dbReference type="SAM" id="Phobius"/>
    </source>
</evidence>
<feature type="transmembrane region" description="Helical" evidence="1">
    <location>
        <begin position="190"/>
        <end position="210"/>
    </location>
</feature>
<evidence type="ECO:0000313" key="4">
    <source>
        <dbReference type="EnsemblMetazoa" id="CJA04602.1"/>
    </source>
</evidence>
<feature type="transmembrane region" description="Helical" evidence="1">
    <location>
        <begin position="307"/>
        <end position="327"/>
    </location>
</feature>
<keyword evidence="1" id="KW-0812">Transmembrane</keyword>
<feature type="transmembrane region" description="Helical" evidence="1">
    <location>
        <begin position="34"/>
        <end position="53"/>
    </location>
</feature>
<feature type="transmembrane region" description="Helical" evidence="1">
    <location>
        <begin position="146"/>
        <end position="163"/>
    </location>
</feature>
<reference evidence="4" key="2">
    <citation type="submission" date="2022-06" db="UniProtKB">
        <authorList>
            <consortium name="EnsemblMetazoa"/>
        </authorList>
    </citation>
    <scope>IDENTIFICATION</scope>
    <source>
        <strain evidence="4">DF5081</strain>
    </source>
</reference>